<evidence type="ECO:0000313" key="2">
    <source>
        <dbReference type="EMBL" id="NEK95503.1"/>
    </source>
</evidence>
<comment type="caution">
    <text evidence="3">The sequence shown here is derived from an EMBL/GenBank/DDBJ whole genome shotgun (WGS) entry which is preliminary data.</text>
</comment>
<evidence type="ECO:0000313" key="4">
    <source>
        <dbReference type="Proteomes" id="UP000468828"/>
    </source>
</evidence>
<dbReference type="AlphaFoldDB" id="A0A6P0H9D6"/>
<feature type="region of interest" description="Disordered" evidence="1">
    <location>
        <begin position="110"/>
        <end position="188"/>
    </location>
</feature>
<dbReference type="Proteomes" id="UP000468828">
    <property type="component" value="Unassembled WGS sequence"/>
</dbReference>
<reference evidence="2 4" key="1">
    <citation type="submission" date="2020-01" db="EMBL/GenBank/DDBJ databases">
        <title>the WGS Modestobacter muralis CPCC 204518.</title>
        <authorList>
            <person name="Jiang Z."/>
        </authorList>
    </citation>
    <scope>NUCLEOTIDE SEQUENCE [LARGE SCALE GENOMIC DNA]</scope>
    <source>
        <strain evidence="2 4">DSM 100205</strain>
    </source>
</reference>
<accession>A0A6P0H9D6</accession>
<feature type="compositionally biased region" description="Basic and acidic residues" evidence="1">
    <location>
        <begin position="130"/>
        <end position="139"/>
    </location>
</feature>
<proteinExistence type="predicted"/>
<keyword evidence="4" id="KW-1185">Reference proteome</keyword>
<name>A0A6P0H9D6_9ACTN</name>
<evidence type="ECO:0000313" key="5">
    <source>
        <dbReference type="Proteomes" id="UP000471152"/>
    </source>
</evidence>
<protein>
    <recommendedName>
        <fullName evidence="6">DUF5872 domain-containing protein</fullName>
    </recommendedName>
</protein>
<dbReference type="EMBL" id="JAAGWH010000041">
    <property type="protein sequence ID" value="NEK95503.1"/>
    <property type="molecule type" value="Genomic_DNA"/>
</dbReference>
<evidence type="ECO:0000313" key="3">
    <source>
        <dbReference type="EMBL" id="NEN52391.1"/>
    </source>
</evidence>
<feature type="region of interest" description="Disordered" evidence="1">
    <location>
        <begin position="53"/>
        <end position="91"/>
    </location>
</feature>
<feature type="compositionally biased region" description="Basic and acidic residues" evidence="1">
    <location>
        <begin position="79"/>
        <end position="91"/>
    </location>
</feature>
<reference evidence="3 5" key="2">
    <citation type="submission" date="2020-02" db="EMBL/GenBank/DDBJ databases">
        <title>The WGS of Modestobacter muralis DSM 100205.</title>
        <authorList>
            <person name="Jiang Z."/>
        </authorList>
    </citation>
    <scope>NUCLEOTIDE SEQUENCE [LARGE SCALE GENOMIC DNA]</scope>
    <source>
        <strain evidence="3 5">DSM 100205</strain>
    </source>
</reference>
<dbReference type="EMBL" id="JAAGWB010000043">
    <property type="protein sequence ID" value="NEN52391.1"/>
    <property type="molecule type" value="Genomic_DNA"/>
</dbReference>
<evidence type="ECO:0000256" key="1">
    <source>
        <dbReference type="SAM" id="MobiDB-lite"/>
    </source>
</evidence>
<dbReference type="Proteomes" id="UP000471152">
    <property type="component" value="Unassembled WGS sequence"/>
</dbReference>
<organism evidence="3 5">
    <name type="scientific">Modestobacter muralis</name>
    <dbReference type="NCBI Taxonomy" id="1608614"/>
    <lineage>
        <taxon>Bacteria</taxon>
        <taxon>Bacillati</taxon>
        <taxon>Actinomycetota</taxon>
        <taxon>Actinomycetes</taxon>
        <taxon>Geodermatophilales</taxon>
        <taxon>Geodermatophilaceae</taxon>
        <taxon>Modestobacter</taxon>
    </lineage>
</organism>
<gene>
    <name evidence="3" type="ORF">G3R41_15860</name>
    <name evidence="2" type="ORF">GCU67_15210</name>
</gene>
<dbReference type="RefSeq" id="WP_163612047.1">
    <property type="nucleotide sequence ID" value="NZ_JAAGWB010000043.1"/>
</dbReference>
<evidence type="ECO:0008006" key="6">
    <source>
        <dbReference type="Google" id="ProtNLM"/>
    </source>
</evidence>
<feature type="compositionally biased region" description="Basic and acidic residues" evidence="1">
    <location>
        <begin position="147"/>
        <end position="170"/>
    </location>
</feature>
<sequence>MSGKSADDYAADYTEPELRARLKEELKAGDKGGRPGQWSARKSQLLATEYEAQGGGYVHDGERTEAQQHLSEWTAQDWHTADGDTAERGEHETARYLPDAAWALLSPEEQQATDAAKRHGEGQHVPNTDAAKEARKAAELVDAPAPEAREKVREMHGDSQLDRAERAEKLGRHRKTVLGEIEHQRSAE</sequence>